<evidence type="ECO:0000256" key="6">
    <source>
        <dbReference type="ARBA" id="ARBA00022729"/>
    </source>
</evidence>
<reference evidence="15" key="1">
    <citation type="submission" date="2011-02" db="EMBL/GenBank/DDBJ databases">
        <title>The Genome Sequence of Capsaspora owczarzaki ATCC 30864.</title>
        <authorList>
            <consortium name="The Broad Institute Genome Sequencing Platform"/>
            <person name="Russ C."/>
            <person name="Cuomo C."/>
            <person name="Burger G."/>
            <person name="Gray M.W."/>
            <person name="Holland P.W.H."/>
            <person name="King N."/>
            <person name="Lang F.B.F."/>
            <person name="Roger A.J."/>
            <person name="Ruiz-Trillo I."/>
            <person name="Young S.K."/>
            <person name="Zeng Q."/>
            <person name="Gargeya S."/>
            <person name="Alvarado L."/>
            <person name="Berlin A."/>
            <person name="Chapman S.B."/>
            <person name="Chen Z."/>
            <person name="Freedman E."/>
            <person name="Gellesch M."/>
            <person name="Goldberg J."/>
            <person name="Griggs A."/>
            <person name="Gujja S."/>
            <person name="Heilman E."/>
            <person name="Heiman D."/>
            <person name="Howarth C."/>
            <person name="Mehta T."/>
            <person name="Neiman D."/>
            <person name="Pearson M."/>
            <person name="Roberts A."/>
            <person name="Saif S."/>
            <person name="Shea T."/>
            <person name="Shenoy N."/>
            <person name="Sisk P."/>
            <person name="Stolte C."/>
            <person name="Sykes S."/>
            <person name="White J."/>
            <person name="Yandava C."/>
            <person name="Haas B."/>
            <person name="Nusbaum C."/>
            <person name="Birren B."/>
        </authorList>
    </citation>
    <scope>NUCLEOTIDE SEQUENCE</scope>
    <source>
        <strain evidence="15">ATCC 30864</strain>
    </source>
</reference>
<sequence>MTTTLVVRALLVLCVAVVAVQGCGISTHITIARYALDFFDPVEHEDYKQIALKHQDAFQAGNPYPDAYYNSLCFKGNFGYVSEDTHWTPFMNATANYIRSAYPRPWSEAAEKLVAFYLGFVSHEVADISWHALGIPQGFLSTMGNENFHGSFSAAHSVGDEGGDVVANYELQLKFISEIGKWYIPVQDLLKIYTQLYGVNPINATVVEECTAWLFLGRLGERLAVAKAFPSYSKKSPFLVESFMEFFLGGVYDMAAWTQLIWNNASIPMVERGTQTCDLNNNPMLVRCAAADAHDVPKSPKMPQQANRRACANSQGFGERLQRVIEPRKLSLSDIKISRTADGGAYLEPSVEVKEALREVEAIILAAKEEELARRETARQAKAEALGAPASGLFTTSTNHSRVGWAMASGDFNNDGIADVAVGAPGTGEAGNAQHGRVYIVYGAKGDLHNVDLNAAANLIIDGQDLYGRFGSALAVVDLNADGVDDLAVGAPSVGAGDIMYTGKVFVFYGKKGSTLSTTAGTVISGQDTYHNLGWRLAGGDLDSDARADLVVGAPYAPAGGNQRGAVYVFRASANHGQQVESLTVANADWTMTGEMDNAWFGYHVSVERSSPETNSTGVLLVGAPSTRICASSGCSFSDSDVQSVGKIFGFAPAQSASNPIFTLAGVQSFGKLGLSAAIGSPLGSFSEPHLIVGAPTQTVEGKIAGIADSLDQAGAVYMIRLADLLGKAQTLNQVTPALTLGGDRRYARFGWHVVVADVNDDQVDDVLISAPTRTDDVSEELLAGEEGIVYVFHGGAKFPTGNATSHDCGLLPLYEPCPGHVASTVFQPNEADSRFGAAFIAADVDGDGKRNVIVGAERSHQGSYLGGTVEVFLKD</sequence>
<dbReference type="SUPFAM" id="SSF69318">
    <property type="entry name" value="Integrin alpha N-terminal domain"/>
    <property type="match status" value="2"/>
</dbReference>
<keyword evidence="9" id="KW-0325">Glycoprotein</keyword>
<feature type="repeat" description="FG-GAP" evidence="12">
    <location>
        <begin position="391"/>
        <end position="450"/>
    </location>
</feature>
<dbReference type="PANTHER" id="PTHR23221">
    <property type="entry name" value="GLYCOSYLPHOSPHATIDYLINOSITOL PHOSPHOLIPASE D"/>
    <property type="match status" value="1"/>
</dbReference>
<dbReference type="GO" id="GO:0005615">
    <property type="term" value="C:extracellular space"/>
    <property type="evidence" value="ECO:0007669"/>
    <property type="project" value="TreeGrafter"/>
</dbReference>
<dbReference type="Pfam" id="PF01839">
    <property type="entry name" value="FG-GAP"/>
    <property type="match status" value="3"/>
</dbReference>
<evidence type="ECO:0000256" key="13">
    <source>
        <dbReference type="SAM" id="SignalP"/>
    </source>
</evidence>
<evidence type="ECO:0000313" key="16">
    <source>
        <dbReference type="Proteomes" id="UP000008743"/>
    </source>
</evidence>
<dbReference type="eggNOG" id="KOG3637">
    <property type="taxonomic scope" value="Eukaryota"/>
</dbReference>
<evidence type="ECO:0000256" key="2">
    <source>
        <dbReference type="ARBA" id="ARBA00008652"/>
    </source>
</evidence>
<dbReference type="InterPro" id="IPR013517">
    <property type="entry name" value="FG-GAP"/>
</dbReference>
<comment type="similarity">
    <text evidence="2">Belongs to the GPLD1 family.</text>
</comment>
<dbReference type="InterPro" id="IPR008947">
    <property type="entry name" value="PLipase_C/P1_nuclease_dom_sf"/>
</dbReference>
<evidence type="ECO:0000256" key="10">
    <source>
        <dbReference type="ARBA" id="ARBA00029753"/>
    </source>
</evidence>
<keyword evidence="8" id="KW-0378">Hydrolase</keyword>
<feature type="domain" description="Phospholipase C/D" evidence="14">
    <location>
        <begin position="27"/>
        <end position="214"/>
    </location>
</feature>
<feature type="signal peptide" evidence="13">
    <location>
        <begin position="1"/>
        <end position="22"/>
    </location>
</feature>
<comment type="catalytic activity">
    <reaction evidence="11">
        <text>a 6-(alpha-D-glucosaminyl)-1-(1,2-diacyl-sn-glycero-3-phospho)-1D-myo-inositol + H2O = 6-(alpha-D-glucosaminyl)-1D-myo-inositol + a 1,2-diacyl-sn-glycero-3-phosphate + H(+)</text>
        <dbReference type="Rhea" id="RHEA:10832"/>
        <dbReference type="ChEBI" id="CHEBI:15377"/>
        <dbReference type="ChEBI" id="CHEBI:15378"/>
        <dbReference type="ChEBI" id="CHEBI:57997"/>
        <dbReference type="ChEBI" id="CHEBI:58608"/>
        <dbReference type="ChEBI" id="CHEBI:58700"/>
        <dbReference type="EC" id="3.1.4.50"/>
    </reaction>
</comment>
<protein>
    <recommendedName>
        <fullName evidence="4">Phosphatidylinositol-glycan-specific phospholipase D</fullName>
        <ecNumber evidence="3">3.1.4.50</ecNumber>
    </recommendedName>
    <alternativeName>
        <fullName evidence="10">Glycosyl-phosphatidylinositol-specific phospholipase D</fullName>
    </alternativeName>
</protein>
<dbReference type="GO" id="GO:0031012">
    <property type="term" value="C:extracellular matrix"/>
    <property type="evidence" value="ECO:0007669"/>
    <property type="project" value="TreeGrafter"/>
</dbReference>
<dbReference type="EMBL" id="KE346365">
    <property type="protein sequence ID" value="KJE93750.1"/>
    <property type="molecule type" value="Genomic_DNA"/>
</dbReference>
<feature type="repeat" description="FG-GAP" evidence="12">
    <location>
        <begin position="519"/>
        <end position="579"/>
    </location>
</feature>
<dbReference type="Gene3D" id="2.130.10.130">
    <property type="entry name" value="Integrin alpha, N-terminal"/>
    <property type="match status" value="3"/>
</dbReference>
<dbReference type="Proteomes" id="UP000008743">
    <property type="component" value="Unassembled WGS sequence"/>
</dbReference>
<organism evidence="15 16">
    <name type="scientific">Capsaspora owczarzaki (strain ATCC 30864)</name>
    <dbReference type="NCBI Taxonomy" id="595528"/>
    <lineage>
        <taxon>Eukaryota</taxon>
        <taxon>Filasterea</taxon>
        <taxon>Capsaspora</taxon>
    </lineage>
</organism>
<feature type="repeat" description="FG-GAP" evidence="12">
    <location>
        <begin position="456"/>
        <end position="517"/>
    </location>
</feature>
<evidence type="ECO:0000256" key="12">
    <source>
        <dbReference type="PROSITE-ProRule" id="PRU00803"/>
    </source>
</evidence>
<keyword evidence="6 13" id="KW-0732">Signal</keyword>
<proteinExistence type="inferred from homology"/>
<dbReference type="PROSITE" id="PS51470">
    <property type="entry name" value="FG_GAP"/>
    <property type="match status" value="4"/>
</dbReference>
<keyword evidence="16" id="KW-1185">Reference proteome</keyword>
<keyword evidence="7" id="KW-0677">Repeat</keyword>
<feature type="chain" id="PRO_5014510085" description="Phosphatidylinositol-glycan-specific phospholipase D" evidence="13">
    <location>
        <begin position="23"/>
        <end position="876"/>
    </location>
</feature>
<gene>
    <name evidence="15" type="ORF">CAOG_004498</name>
</gene>
<dbReference type="OrthoDB" id="5317514at2759"/>
<dbReference type="SUPFAM" id="SSF48537">
    <property type="entry name" value="Phospholipase C/P1 nuclease"/>
    <property type="match status" value="1"/>
</dbReference>
<evidence type="ECO:0000256" key="5">
    <source>
        <dbReference type="ARBA" id="ARBA00022525"/>
    </source>
</evidence>
<evidence type="ECO:0000313" key="15">
    <source>
        <dbReference type="EMBL" id="KJE93749.1"/>
    </source>
</evidence>
<dbReference type="RefSeq" id="XP_004348326.1">
    <property type="nucleotide sequence ID" value="XM_004348276.2"/>
</dbReference>
<dbReference type="InterPro" id="IPR001028">
    <property type="entry name" value="Gprt_PLipase_D"/>
</dbReference>
<keyword evidence="5" id="KW-0964">Secreted</keyword>
<evidence type="ECO:0000256" key="7">
    <source>
        <dbReference type="ARBA" id="ARBA00022737"/>
    </source>
</evidence>
<dbReference type="PANTHER" id="PTHR23221:SF7">
    <property type="entry name" value="PHOSPHATIDYLINOSITOL-GLYCAN-SPECIFIC PHOSPHOLIPASE D"/>
    <property type="match status" value="1"/>
</dbReference>
<evidence type="ECO:0000256" key="11">
    <source>
        <dbReference type="ARBA" id="ARBA00093237"/>
    </source>
</evidence>
<dbReference type="GO" id="GO:0004621">
    <property type="term" value="F:glycosylphosphatidylinositol phospholipase D activity"/>
    <property type="evidence" value="ECO:0007669"/>
    <property type="project" value="UniProtKB-EC"/>
</dbReference>
<dbReference type="InterPro" id="IPR013519">
    <property type="entry name" value="Int_alpha_beta-p"/>
</dbReference>
<dbReference type="InterPro" id="IPR029002">
    <property type="entry name" value="PLPC/GPLD1"/>
</dbReference>
<dbReference type="InterPro" id="IPR028994">
    <property type="entry name" value="Integrin_alpha_N"/>
</dbReference>
<evidence type="ECO:0000259" key="14">
    <source>
        <dbReference type="Pfam" id="PF00882"/>
    </source>
</evidence>
<comment type="subcellular location">
    <subcellularLocation>
        <location evidence="1">Secreted</location>
    </subcellularLocation>
</comment>
<evidence type="ECO:0000256" key="3">
    <source>
        <dbReference type="ARBA" id="ARBA00012284"/>
    </source>
</evidence>
<dbReference type="InParanoid" id="A0A0D2X361"/>
<dbReference type="OMA" id="CGMTTHN"/>
<feature type="repeat" description="FG-GAP" evidence="12">
    <location>
        <begin position="822"/>
        <end position="876"/>
    </location>
</feature>
<accession>A0A0D2X361</accession>
<dbReference type="PRINTS" id="PR00718">
    <property type="entry name" value="PHPHLIPASED"/>
</dbReference>
<evidence type="ECO:0000256" key="1">
    <source>
        <dbReference type="ARBA" id="ARBA00004613"/>
    </source>
</evidence>
<dbReference type="Pfam" id="PF00882">
    <property type="entry name" value="Zn_dep_PLPC"/>
    <property type="match status" value="1"/>
</dbReference>
<dbReference type="STRING" id="595528.A0A0D2X361"/>
<evidence type="ECO:0000256" key="8">
    <source>
        <dbReference type="ARBA" id="ARBA00022801"/>
    </source>
</evidence>
<evidence type="ECO:0000256" key="9">
    <source>
        <dbReference type="ARBA" id="ARBA00023180"/>
    </source>
</evidence>
<name>A0A0D2X361_CAPO3</name>
<dbReference type="AlphaFoldDB" id="A0A0D2X361"/>
<evidence type="ECO:0000256" key="4">
    <source>
        <dbReference type="ARBA" id="ARBA00015988"/>
    </source>
</evidence>
<dbReference type="EMBL" id="KE346365">
    <property type="protein sequence ID" value="KJE93749.1"/>
    <property type="molecule type" value="Genomic_DNA"/>
</dbReference>
<dbReference type="EC" id="3.1.4.50" evidence="3"/>
<reference evidence="16" key="2">
    <citation type="submission" date="2011-02" db="EMBL/GenBank/DDBJ databases">
        <title>The Genome Sequence of Capsaspora owczarzaki ATCC 30864.</title>
        <authorList>
            <person name="Russ C."/>
            <person name="Cuomo C."/>
            <person name="Burger G."/>
            <person name="Gray M.W."/>
            <person name="Holland P.W.H."/>
            <person name="King N."/>
            <person name="Lang F.B.F."/>
            <person name="Roger A.J."/>
            <person name="Ruiz-Trillo I."/>
            <person name="Young S.K."/>
            <person name="Zeng Q."/>
            <person name="Gargeya S."/>
            <person name="Alvarado L."/>
            <person name="Berlin A."/>
            <person name="Chapman S.B."/>
            <person name="Chen Z."/>
            <person name="Freedman E."/>
            <person name="Gellesch M."/>
            <person name="Goldberg J."/>
            <person name="Griggs A."/>
            <person name="Gujja S."/>
            <person name="Heilman E."/>
            <person name="Heiman D."/>
            <person name="Howarth C."/>
            <person name="Mehta T."/>
            <person name="Neiman D."/>
            <person name="Pearson M."/>
            <person name="Roberts A."/>
            <person name="Saif S."/>
            <person name="Shea T."/>
            <person name="Shenoy N."/>
            <person name="Sisk P."/>
            <person name="Stolte C."/>
            <person name="Sykes S."/>
            <person name="White J."/>
            <person name="Yandava C."/>
            <person name="Haas B."/>
            <person name="Nusbaum C."/>
            <person name="Birren B."/>
        </authorList>
    </citation>
    <scope>NUCLEOTIDE SEQUENCE</scope>
    <source>
        <strain evidence="16">ATCC 30864</strain>
    </source>
</reference>
<dbReference type="SMART" id="SM00191">
    <property type="entry name" value="Int_alpha"/>
    <property type="match status" value="5"/>
</dbReference>